<protein>
    <submittedName>
        <fullName evidence="4">Plasma kallikrein</fullName>
    </submittedName>
</protein>
<dbReference type="Proteomes" id="UP000887116">
    <property type="component" value="Unassembled WGS sequence"/>
</dbReference>
<dbReference type="AlphaFoldDB" id="A0A8X6LHW8"/>
<comment type="similarity">
    <text evidence="2">Belongs to the peptidase S1 family. CLIP subfamily.</text>
</comment>
<dbReference type="CDD" id="cd00190">
    <property type="entry name" value="Tryp_SPc"/>
    <property type="match status" value="2"/>
</dbReference>
<dbReference type="OrthoDB" id="546450at2759"/>
<evidence type="ECO:0000256" key="2">
    <source>
        <dbReference type="ARBA" id="ARBA00024195"/>
    </source>
</evidence>
<dbReference type="InterPro" id="IPR051487">
    <property type="entry name" value="Ser/Thr_Proteases_Immune/Dev"/>
</dbReference>
<dbReference type="InterPro" id="IPR001314">
    <property type="entry name" value="Peptidase_S1A"/>
</dbReference>
<dbReference type="PROSITE" id="PS50240">
    <property type="entry name" value="TRYPSIN_DOM"/>
    <property type="match status" value="2"/>
</dbReference>
<dbReference type="InterPro" id="IPR009003">
    <property type="entry name" value="Peptidase_S1_PA"/>
</dbReference>
<evidence type="ECO:0000313" key="4">
    <source>
        <dbReference type="EMBL" id="GFR11441.1"/>
    </source>
</evidence>
<evidence type="ECO:0000256" key="1">
    <source>
        <dbReference type="ARBA" id="ARBA00023157"/>
    </source>
</evidence>
<dbReference type="PRINTS" id="PR00722">
    <property type="entry name" value="CHYMOTRYPSIN"/>
</dbReference>
<sequence>MNRASSSQNCVCGGENEKETERFVDSLIVNPPHKYPWVVGLVRKIYYSDDFYCGGALISRHYVLTAAYCLVNQTIHNTRVALGAHDFLYSPEPVQISLMLAHPQYRVDSSLYNIGLLKLQAPAQLGPNVDVLCLPNSSDIGHPDQMATEVGWDVHRYPMGGKYKELQEVDLRILSFDQCSASKLPNFDKTQICAERQRKSFCKGDSGGPLIIKKKNKWYGVGIAAWSSFCGVLPSVFTKVTEYLPWIEKETRDSPPCNIEPWREGDNQPPVKPNLDNCGIPNEMESGRIAGGRETTPFEFPWMAIIEYNDLFLGSGALVSPKFVLTAASIFQDWMLKDLHKITVLLGKHKISALSEQHEKRFNVKVVHIHIRYNIPTIHNNDLALIHLKKAADSQYRPICLPQRKDEYFPNTVLTIAGWGDNHERSPLSHFLQKADMKILLFDVCKDKYPEWFNKRMICVQNEEVDACKGDGGAPLMRQYEGRYYLAGVASWNSTQGCRVKGQPRVFSAVRSSLIWISNRAKLDVV</sequence>
<organism evidence="4 5">
    <name type="scientific">Trichonephila clavata</name>
    <name type="common">Joro spider</name>
    <name type="synonym">Nephila clavata</name>
    <dbReference type="NCBI Taxonomy" id="2740835"/>
    <lineage>
        <taxon>Eukaryota</taxon>
        <taxon>Metazoa</taxon>
        <taxon>Ecdysozoa</taxon>
        <taxon>Arthropoda</taxon>
        <taxon>Chelicerata</taxon>
        <taxon>Arachnida</taxon>
        <taxon>Araneae</taxon>
        <taxon>Araneomorphae</taxon>
        <taxon>Entelegynae</taxon>
        <taxon>Araneoidea</taxon>
        <taxon>Nephilidae</taxon>
        <taxon>Trichonephila</taxon>
    </lineage>
</organism>
<feature type="domain" description="Peptidase S1" evidence="3">
    <location>
        <begin position="11"/>
        <end position="252"/>
    </location>
</feature>
<dbReference type="InterPro" id="IPR001254">
    <property type="entry name" value="Trypsin_dom"/>
</dbReference>
<dbReference type="SMART" id="SM00020">
    <property type="entry name" value="Tryp_SPc"/>
    <property type="match status" value="2"/>
</dbReference>
<dbReference type="GO" id="GO:0006508">
    <property type="term" value="P:proteolysis"/>
    <property type="evidence" value="ECO:0007669"/>
    <property type="project" value="InterPro"/>
</dbReference>
<keyword evidence="5" id="KW-1185">Reference proteome</keyword>
<name>A0A8X6LHW8_TRICU</name>
<dbReference type="Pfam" id="PF00089">
    <property type="entry name" value="Trypsin"/>
    <property type="match status" value="2"/>
</dbReference>
<reference evidence="4" key="1">
    <citation type="submission" date="2020-07" db="EMBL/GenBank/DDBJ databases">
        <title>Multicomponent nature underlies the extraordinary mechanical properties of spider dragline silk.</title>
        <authorList>
            <person name="Kono N."/>
            <person name="Nakamura H."/>
            <person name="Mori M."/>
            <person name="Yoshida Y."/>
            <person name="Ohtoshi R."/>
            <person name="Malay A.D."/>
            <person name="Moran D.A.P."/>
            <person name="Tomita M."/>
            <person name="Numata K."/>
            <person name="Arakawa K."/>
        </authorList>
    </citation>
    <scope>NUCLEOTIDE SEQUENCE</scope>
</reference>
<comment type="caution">
    <text evidence="4">The sequence shown here is derived from an EMBL/GenBank/DDBJ whole genome shotgun (WGS) entry which is preliminary data.</text>
</comment>
<accession>A0A8X6LHW8</accession>
<dbReference type="SUPFAM" id="SSF50494">
    <property type="entry name" value="Trypsin-like serine proteases"/>
    <property type="match status" value="2"/>
</dbReference>
<keyword evidence="1" id="KW-1015">Disulfide bond</keyword>
<evidence type="ECO:0000259" key="3">
    <source>
        <dbReference type="PROSITE" id="PS50240"/>
    </source>
</evidence>
<feature type="domain" description="Peptidase S1" evidence="3">
    <location>
        <begin position="289"/>
        <end position="522"/>
    </location>
</feature>
<dbReference type="PANTHER" id="PTHR24256">
    <property type="entry name" value="TRYPTASE-RELATED"/>
    <property type="match status" value="1"/>
</dbReference>
<proteinExistence type="inferred from homology"/>
<dbReference type="GO" id="GO:0004252">
    <property type="term" value="F:serine-type endopeptidase activity"/>
    <property type="evidence" value="ECO:0007669"/>
    <property type="project" value="InterPro"/>
</dbReference>
<gene>
    <name evidence="4" type="primary">KLKB1</name>
    <name evidence="4" type="ORF">TNCT_160191</name>
</gene>
<dbReference type="Gene3D" id="2.40.10.10">
    <property type="entry name" value="Trypsin-like serine proteases"/>
    <property type="match status" value="2"/>
</dbReference>
<evidence type="ECO:0000313" key="5">
    <source>
        <dbReference type="Proteomes" id="UP000887116"/>
    </source>
</evidence>
<dbReference type="InterPro" id="IPR043504">
    <property type="entry name" value="Peptidase_S1_PA_chymotrypsin"/>
</dbReference>
<dbReference type="EMBL" id="BMAO01036543">
    <property type="protein sequence ID" value="GFR11441.1"/>
    <property type="molecule type" value="Genomic_DNA"/>
</dbReference>